<evidence type="ECO:0000256" key="2">
    <source>
        <dbReference type="ARBA" id="ARBA00022694"/>
    </source>
</evidence>
<accession>A0A3A1Y8E8</accession>
<dbReference type="OrthoDB" id="9796422at2"/>
<keyword evidence="10" id="KW-1185">Reference proteome</keyword>
<dbReference type="PANTHER" id="PTHR33992:SF1">
    <property type="entry name" value="RIBONUCLEASE P PROTEIN COMPONENT"/>
    <property type="match status" value="1"/>
</dbReference>
<keyword evidence="6 7" id="KW-0694">RNA-binding</keyword>
<dbReference type="GO" id="GO:0001682">
    <property type="term" value="P:tRNA 5'-leader removal"/>
    <property type="evidence" value="ECO:0007669"/>
    <property type="project" value="UniProtKB-UniRule"/>
</dbReference>
<evidence type="ECO:0000256" key="6">
    <source>
        <dbReference type="ARBA" id="ARBA00022884"/>
    </source>
</evidence>
<protein>
    <recommendedName>
        <fullName evidence="7 8">Ribonuclease P protein component</fullName>
        <shortName evidence="7">RNase P protein</shortName>
        <shortName evidence="7">RNaseP protein</shortName>
        <ecNumber evidence="7 8">3.1.26.5</ecNumber>
    </recommendedName>
    <alternativeName>
        <fullName evidence="7">Protein C5</fullName>
    </alternativeName>
</protein>
<dbReference type="GO" id="GO:0030677">
    <property type="term" value="C:ribonuclease P complex"/>
    <property type="evidence" value="ECO:0007669"/>
    <property type="project" value="TreeGrafter"/>
</dbReference>
<dbReference type="HAMAP" id="MF_00227">
    <property type="entry name" value="RNase_P"/>
    <property type="match status" value="1"/>
</dbReference>
<keyword evidence="4 7" id="KW-0255">Endonuclease</keyword>
<dbReference type="InterPro" id="IPR014721">
    <property type="entry name" value="Ribsml_uS5_D2-typ_fold_subgr"/>
</dbReference>
<name>A0A3A1Y8E8_9GAMM</name>
<comment type="catalytic activity">
    <reaction evidence="7">
        <text>Endonucleolytic cleavage of RNA, removing 5'-extranucleotides from tRNA precursor.</text>
        <dbReference type="EC" id="3.1.26.5"/>
    </reaction>
</comment>
<dbReference type="PROSITE" id="PS00648">
    <property type="entry name" value="RIBONUCLEASE_P"/>
    <property type="match status" value="1"/>
</dbReference>
<comment type="caution">
    <text evidence="9">The sequence shown here is derived from an EMBL/GenBank/DDBJ whole genome shotgun (WGS) entry which is preliminary data.</text>
</comment>
<keyword evidence="3 7" id="KW-0540">Nuclease</keyword>
<evidence type="ECO:0000256" key="5">
    <source>
        <dbReference type="ARBA" id="ARBA00022801"/>
    </source>
</evidence>
<dbReference type="PANTHER" id="PTHR33992">
    <property type="entry name" value="RIBONUCLEASE P PROTEIN COMPONENT"/>
    <property type="match status" value="1"/>
</dbReference>
<comment type="similarity">
    <text evidence="7">Belongs to the RnpA family.</text>
</comment>
<dbReference type="InterPro" id="IPR020568">
    <property type="entry name" value="Ribosomal_Su5_D2-typ_SF"/>
</dbReference>
<evidence type="ECO:0000256" key="7">
    <source>
        <dbReference type="HAMAP-Rule" id="MF_00227"/>
    </source>
</evidence>
<comment type="function">
    <text evidence="1 7">RNaseP catalyzes the removal of the 5'-leader sequence from pre-tRNA to produce the mature 5'-terminus. It can also cleave other RNA substrates such as 4.5S RNA. The protein component plays an auxiliary but essential role in vivo by binding to the 5'-leader sequence and broadening the substrate specificity of the ribozyme.</text>
</comment>
<evidence type="ECO:0000313" key="9">
    <source>
        <dbReference type="EMBL" id="RIY32394.1"/>
    </source>
</evidence>
<dbReference type="NCBIfam" id="TIGR00188">
    <property type="entry name" value="rnpA"/>
    <property type="match status" value="1"/>
</dbReference>
<dbReference type="GO" id="GO:0000049">
    <property type="term" value="F:tRNA binding"/>
    <property type="evidence" value="ECO:0007669"/>
    <property type="project" value="UniProtKB-UniRule"/>
</dbReference>
<dbReference type="Gene3D" id="3.30.230.10">
    <property type="match status" value="1"/>
</dbReference>
<dbReference type="Pfam" id="PF00825">
    <property type="entry name" value="Ribonuclease_P"/>
    <property type="match status" value="1"/>
</dbReference>
<evidence type="ECO:0000256" key="8">
    <source>
        <dbReference type="NCBIfam" id="TIGR00188"/>
    </source>
</evidence>
<keyword evidence="5 7" id="KW-0378">Hydrolase</keyword>
<gene>
    <name evidence="7 9" type="primary">rnpA</name>
    <name evidence="9" type="ORF">CKF54_04860</name>
</gene>
<dbReference type="InterPro" id="IPR020539">
    <property type="entry name" value="RNase_P_CS"/>
</dbReference>
<dbReference type="EC" id="3.1.26.5" evidence="7 8"/>
<evidence type="ECO:0000256" key="3">
    <source>
        <dbReference type="ARBA" id="ARBA00022722"/>
    </source>
</evidence>
<dbReference type="AlphaFoldDB" id="A0A3A1Y8E8"/>
<sequence length="144" mass="17194">MILKSPLISFFFICYLSMLQDNKRYKFSKDFKLLQAQEFTNVFENKVWRYNSQICSFLIVKNDLNNPRIGFIISKKNIKQANKRNRIKRLLREYIRLNQHTLPNADLILIAKPLMAKSTNSEINQEITTFFQKLDISRLNTEKK</sequence>
<dbReference type="InterPro" id="IPR000100">
    <property type="entry name" value="RNase_P"/>
</dbReference>
<dbReference type="SUPFAM" id="SSF54211">
    <property type="entry name" value="Ribosomal protein S5 domain 2-like"/>
    <property type="match status" value="1"/>
</dbReference>
<dbReference type="GO" id="GO:0042781">
    <property type="term" value="F:3'-tRNA processing endoribonuclease activity"/>
    <property type="evidence" value="ECO:0007669"/>
    <property type="project" value="TreeGrafter"/>
</dbReference>
<keyword evidence="2 7" id="KW-0819">tRNA processing</keyword>
<evidence type="ECO:0000256" key="4">
    <source>
        <dbReference type="ARBA" id="ARBA00022759"/>
    </source>
</evidence>
<dbReference type="GO" id="GO:0004526">
    <property type="term" value="F:ribonuclease P activity"/>
    <property type="evidence" value="ECO:0007669"/>
    <property type="project" value="UniProtKB-UniRule"/>
</dbReference>
<dbReference type="EMBL" id="NRHC01000057">
    <property type="protein sequence ID" value="RIY32394.1"/>
    <property type="molecule type" value="Genomic_DNA"/>
</dbReference>
<reference evidence="9 10" key="1">
    <citation type="submission" date="2017-08" db="EMBL/GenBank/DDBJ databases">
        <title>Reclassification of Bisgaard taxon 37 and 44.</title>
        <authorList>
            <person name="Christensen H."/>
        </authorList>
    </citation>
    <scope>NUCLEOTIDE SEQUENCE [LARGE SCALE GENOMIC DNA]</scope>
    <source>
        <strain evidence="9 10">B96_3</strain>
    </source>
</reference>
<evidence type="ECO:0000313" key="10">
    <source>
        <dbReference type="Proteomes" id="UP000265691"/>
    </source>
</evidence>
<proteinExistence type="inferred from homology"/>
<dbReference type="Proteomes" id="UP000265691">
    <property type="component" value="Unassembled WGS sequence"/>
</dbReference>
<organism evidence="9 10">
    <name type="scientific">Psittacicella hinzii</name>
    <dbReference type="NCBI Taxonomy" id="2028575"/>
    <lineage>
        <taxon>Bacteria</taxon>
        <taxon>Pseudomonadati</taxon>
        <taxon>Pseudomonadota</taxon>
        <taxon>Gammaproteobacteria</taxon>
        <taxon>Pasteurellales</taxon>
        <taxon>Psittacicellaceae</taxon>
        <taxon>Psittacicella</taxon>
    </lineage>
</organism>
<evidence type="ECO:0000256" key="1">
    <source>
        <dbReference type="ARBA" id="ARBA00002663"/>
    </source>
</evidence>
<comment type="subunit">
    <text evidence="7">Consists of a catalytic RNA component (M1 or rnpB) and a protein subunit.</text>
</comment>